<evidence type="ECO:0000313" key="2">
    <source>
        <dbReference type="EMBL" id="MFC7319196.1"/>
    </source>
</evidence>
<dbReference type="SUPFAM" id="SSF46785">
    <property type="entry name" value="Winged helix' DNA-binding domain"/>
    <property type="match status" value="1"/>
</dbReference>
<name>A0ABD6AGC6_9EURY</name>
<accession>A0ABD6AGC6</accession>
<evidence type="ECO:0000259" key="1">
    <source>
        <dbReference type="SMART" id="SM00418"/>
    </source>
</evidence>
<dbReference type="GeneID" id="79318018"/>
<dbReference type="AlphaFoldDB" id="A0ABD6AGC6"/>
<reference evidence="2 3" key="1">
    <citation type="journal article" date="2019" name="Int. J. Syst. Evol. Microbiol.">
        <title>The Global Catalogue of Microorganisms (GCM) 10K type strain sequencing project: providing services to taxonomists for standard genome sequencing and annotation.</title>
        <authorList>
            <consortium name="The Broad Institute Genomics Platform"/>
            <consortium name="The Broad Institute Genome Sequencing Center for Infectious Disease"/>
            <person name="Wu L."/>
            <person name="Ma J."/>
        </authorList>
    </citation>
    <scope>NUCLEOTIDE SEQUENCE [LARGE SCALE GENOMIC DNA]</scope>
    <source>
        <strain evidence="2 3">PSR21</strain>
    </source>
</reference>
<sequence>MSDPEPQLSELLDHLGDDVSRAVLAACANDTRSVGELAELCDVSEATIYRRLNHLIDSGLLEERPRIGGNAVSGGKEYRTAIQHVEIVLDEEGITVQIDDATESGGPLPTFTVFDPDEREEDGTRVVDIQLKLPEHLFSEFLTVWAELNKRAEAERDDDDSNQGTLNDAL</sequence>
<dbReference type="Proteomes" id="UP001596547">
    <property type="component" value="Unassembled WGS sequence"/>
</dbReference>
<dbReference type="SMART" id="SM00418">
    <property type="entry name" value="HTH_ARSR"/>
    <property type="match status" value="1"/>
</dbReference>
<organism evidence="2 3">
    <name type="scientific">Halomarina halobia</name>
    <dbReference type="NCBI Taxonomy" id="3033386"/>
    <lineage>
        <taxon>Archaea</taxon>
        <taxon>Methanobacteriati</taxon>
        <taxon>Methanobacteriota</taxon>
        <taxon>Stenosarchaea group</taxon>
        <taxon>Halobacteria</taxon>
        <taxon>Halobacteriales</taxon>
        <taxon>Natronomonadaceae</taxon>
        <taxon>Halomarina</taxon>
    </lineage>
</organism>
<proteinExistence type="predicted"/>
<dbReference type="InterPro" id="IPR036390">
    <property type="entry name" value="WH_DNA-bd_sf"/>
</dbReference>
<evidence type="ECO:0000313" key="3">
    <source>
        <dbReference type="Proteomes" id="UP001596547"/>
    </source>
</evidence>
<dbReference type="CDD" id="cd00090">
    <property type="entry name" value="HTH_ARSR"/>
    <property type="match status" value="1"/>
</dbReference>
<gene>
    <name evidence="2" type="ORF">ACFQPE_20720</name>
</gene>
<dbReference type="InterPro" id="IPR011991">
    <property type="entry name" value="ArsR-like_HTH"/>
</dbReference>
<dbReference type="EMBL" id="JBHTBF010000004">
    <property type="protein sequence ID" value="MFC7319196.1"/>
    <property type="molecule type" value="Genomic_DNA"/>
</dbReference>
<dbReference type="RefSeq" id="WP_276306786.1">
    <property type="nucleotide sequence ID" value="NZ_CP119994.1"/>
</dbReference>
<dbReference type="Pfam" id="PF12840">
    <property type="entry name" value="HTH_20"/>
    <property type="match status" value="1"/>
</dbReference>
<dbReference type="InterPro" id="IPR036388">
    <property type="entry name" value="WH-like_DNA-bd_sf"/>
</dbReference>
<dbReference type="InterPro" id="IPR001845">
    <property type="entry name" value="HTH_ArsR_DNA-bd_dom"/>
</dbReference>
<comment type="caution">
    <text evidence="2">The sequence shown here is derived from an EMBL/GenBank/DDBJ whole genome shotgun (WGS) entry which is preliminary data.</text>
</comment>
<dbReference type="Gene3D" id="1.10.10.10">
    <property type="entry name" value="Winged helix-like DNA-binding domain superfamily/Winged helix DNA-binding domain"/>
    <property type="match status" value="1"/>
</dbReference>
<feature type="domain" description="HTH arsR-type" evidence="1">
    <location>
        <begin position="10"/>
        <end position="94"/>
    </location>
</feature>
<protein>
    <submittedName>
        <fullName evidence="2">ArsR/SmtB family transcription factor</fullName>
    </submittedName>
</protein>
<keyword evidence="3" id="KW-1185">Reference proteome</keyword>